<evidence type="ECO:0000313" key="1">
    <source>
        <dbReference type="EMBL" id="KAL1608331.1"/>
    </source>
</evidence>
<dbReference type="Proteomes" id="UP001521785">
    <property type="component" value="Unassembled WGS sequence"/>
</dbReference>
<comment type="caution">
    <text evidence="1">The sequence shown here is derived from an EMBL/GenBank/DDBJ whole genome shotgun (WGS) entry which is preliminary data.</text>
</comment>
<dbReference type="EMBL" id="JAKJXO020000003">
    <property type="protein sequence ID" value="KAL1608331.1"/>
    <property type="molecule type" value="Genomic_DNA"/>
</dbReference>
<sequence>MPTYVPIENAIEDIITLANCWLTLLPTYDCNTTKIRVQEVINEVFDSAEPIPLEPADYQALMHEASLLLRDWLKFEHQAKPLISPGLNRATSVMVSVASLKNPRKPLKFNTPWCTHKRGGPLKGVIFKIPAGHLMARCMNLEVRAVPNIKMRYTKKTIKTSPIDPAAASRGEVIVDEHGKVTAFRYNVDLTRMIVSGRKKFEDALVDYIQATLGLKEEA</sequence>
<protein>
    <submittedName>
        <fullName evidence="1">Uncharacterized protein</fullName>
    </submittedName>
</protein>
<organism evidence="1 2">
    <name type="scientific">Paraconiothyrium brasiliense</name>
    <dbReference type="NCBI Taxonomy" id="300254"/>
    <lineage>
        <taxon>Eukaryota</taxon>
        <taxon>Fungi</taxon>
        <taxon>Dikarya</taxon>
        <taxon>Ascomycota</taxon>
        <taxon>Pezizomycotina</taxon>
        <taxon>Dothideomycetes</taxon>
        <taxon>Pleosporomycetidae</taxon>
        <taxon>Pleosporales</taxon>
        <taxon>Massarineae</taxon>
        <taxon>Didymosphaeriaceae</taxon>
        <taxon>Paraconiothyrium</taxon>
    </lineage>
</organism>
<reference evidence="1 2" key="1">
    <citation type="submission" date="2024-02" db="EMBL/GenBank/DDBJ databases">
        <title>De novo assembly and annotation of 12 fungi associated with fruit tree decline syndrome in Ontario, Canada.</title>
        <authorList>
            <person name="Sulman M."/>
            <person name="Ellouze W."/>
            <person name="Ilyukhin E."/>
        </authorList>
    </citation>
    <scope>NUCLEOTIDE SEQUENCE [LARGE SCALE GENOMIC DNA]</scope>
    <source>
        <strain evidence="1 2">M42-189</strain>
    </source>
</reference>
<gene>
    <name evidence="1" type="ORF">SLS60_003272</name>
</gene>
<accession>A0ABR3RV69</accession>
<proteinExistence type="predicted"/>
<evidence type="ECO:0000313" key="2">
    <source>
        <dbReference type="Proteomes" id="UP001521785"/>
    </source>
</evidence>
<name>A0ABR3RV69_9PLEO</name>
<keyword evidence="2" id="KW-1185">Reference proteome</keyword>